<dbReference type="EMBL" id="JAGKSB010000014">
    <property type="protein sequence ID" value="MBP3944154.1"/>
    <property type="molecule type" value="Genomic_DNA"/>
</dbReference>
<keyword evidence="5 7" id="KW-0234">DNA repair</keyword>
<dbReference type="Pfam" id="PF11967">
    <property type="entry name" value="RecO_N"/>
    <property type="match status" value="1"/>
</dbReference>
<dbReference type="GO" id="GO:0006310">
    <property type="term" value="P:DNA recombination"/>
    <property type="evidence" value="ECO:0007669"/>
    <property type="project" value="UniProtKB-UniRule"/>
</dbReference>
<dbReference type="SUPFAM" id="SSF57863">
    <property type="entry name" value="ArfGap/RecO-like zinc finger"/>
    <property type="match status" value="1"/>
</dbReference>
<dbReference type="InterPro" id="IPR022572">
    <property type="entry name" value="DNA_rep/recomb_RecO_N"/>
</dbReference>
<evidence type="ECO:0000256" key="4">
    <source>
        <dbReference type="ARBA" id="ARBA00023172"/>
    </source>
</evidence>
<comment type="caution">
    <text evidence="9">The sequence shown here is derived from an EMBL/GenBank/DDBJ whole genome shotgun (WGS) entry which is preliminary data.</text>
</comment>
<comment type="function">
    <text evidence="7">Involved in DNA repair and RecF pathway recombination.</text>
</comment>
<evidence type="ECO:0000256" key="5">
    <source>
        <dbReference type="ARBA" id="ARBA00023204"/>
    </source>
</evidence>
<accession>A0A8T4HBJ9</accession>
<feature type="domain" description="DNA replication/recombination mediator RecO N-terminal" evidence="8">
    <location>
        <begin position="1"/>
        <end position="76"/>
    </location>
</feature>
<evidence type="ECO:0000256" key="3">
    <source>
        <dbReference type="ARBA" id="ARBA00022763"/>
    </source>
</evidence>
<reference evidence="9" key="1">
    <citation type="submission" date="2021-03" db="EMBL/GenBank/DDBJ databases">
        <authorList>
            <person name="Lu T."/>
            <person name="Wang Q."/>
            <person name="Han X."/>
        </authorList>
    </citation>
    <scope>NUCLEOTIDE SEQUENCE</scope>
    <source>
        <strain evidence="9">WQ 2009</strain>
    </source>
</reference>
<dbReference type="NCBIfam" id="TIGR00613">
    <property type="entry name" value="reco"/>
    <property type="match status" value="1"/>
</dbReference>
<keyword evidence="3 7" id="KW-0227">DNA damage</keyword>
<gene>
    <name evidence="7 9" type="primary">recO</name>
    <name evidence="9" type="ORF">J5U18_11425</name>
</gene>
<evidence type="ECO:0000259" key="8">
    <source>
        <dbReference type="Pfam" id="PF11967"/>
    </source>
</evidence>
<keyword evidence="10" id="KW-1185">Reference proteome</keyword>
<keyword evidence="4 7" id="KW-0233">DNA recombination</keyword>
<dbReference type="Gene3D" id="2.40.50.140">
    <property type="entry name" value="Nucleic acid-binding proteins"/>
    <property type="match status" value="1"/>
</dbReference>
<dbReference type="Pfam" id="PF02565">
    <property type="entry name" value="RecO_C"/>
    <property type="match status" value="1"/>
</dbReference>
<evidence type="ECO:0000256" key="2">
    <source>
        <dbReference type="ARBA" id="ARBA00021310"/>
    </source>
</evidence>
<evidence type="ECO:0000256" key="6">
    <source>
        <dbReference type="ARBA" id="ARBA00033409"/>
    </source>
</evidence>
<evidence type="ECO:0000256" key="1">
    <source>
        <dbReference type="ARBA" id="ARBA00007452"/>
    </source>
</evidence>
<dbReference type="HAMAP" id="MF_00201">
    <property type="entry name" value="RecO"/>
    <property type="match status" value="1"/>
</dbReference>
<dbReference type="PANTHER" id="PTHR33991:SF1">
    <property type="entry name" value="DNA REPAIR PROTEIN RECO"/>
    <property type="match status" value="1"/>
</dbReference>
<dbReference type="GO" id="GO:0043590">
    <property type="term" value="C:bacterial nucleoid"/>
    <property type="evidence" value="ECO:0007669"/>
    <property type="project" value="TreeGrafter"/>
</dbReference>
<dbReference type="Gene3D" id="1.20.1440.120">
    <property type="entry name" value="Recombination protein O, C-terminal domain"/>
    <property type="match status" value="1"/>
</dbReference>
<dbReference type="GO" id="GO:0006302">
    <property type="term" value="P:double-strand break repair"/>
    <property type="evidence" value="ECO:0007669"/>
    <property type="project" value="TreeGrafter"/>
</dbReference>
<evidence type="ECO:0000256" key="7">
    <source>
        <dbReference type="HAMAP-Rule" id="MF_00201"/>
    </source>
</evidence>
<dbReference type="Proteomes" id="UP000679691">
    <property type="component" value="Unassembled WGS sequence"/>
</dbReference>
<dbReference type="InterPro" id="IPR003717">
    <property type="entry name" value="RecO"/>
</dbReference>
<dbReference type="AlphaFoldDB" id="A0A8T4HBJ9"/>
<dbReference type="InterPro" id="IPR037278">
    <property type="entry name" value="ARFGAP/RecO"/>
</dbReference>
<dbReference type="SUPFAM" id="SSF50249">
    <property type="entry name" value="Nucleic acid-binding proteins"/>
    <property type="match status" value="1"/>
</dbReference>
<evidence type="ECO:0000313" key="9">
    <source>
        <dbReference type="EMBL" id="MBP3944154.1"/>
    </source>
</evidence>
<name>A0A8T4HBJ9_9SPHI</name>
<dbReference type="PANTHER" id="PTHR33991">
    <property type="entry name" value="DNA REPAIR PROTEIN RECO"/>
    <property type="match status" value="1"/>
</dbReference>
<dbReference type="InterPro" id="IPR012340">
    <property type="entry name" value="NA-bd_OB-fold"/>
</dbReference>
<proteinExistence type="inferred from homology"/>
<dbReference type="InterPro" id="IPR042242">
    <property type="entry name" value="RecO_C"/>
</dbReference>
<protein>
    <recommendedName>
        <fullName evidence="2 7">DNA repair protein RecO</fullName>
    </recommendedName>
    <alternativeName>
        <fullName evidence="6 7">Recombination protein O</fullName>
    </alternativeName>
</protein>
<evidence type="ECO:0000313" key="10">
    <source>
        <dbReference type="Proteomes" id="UP000679691"/>
    </source>
</evidence>
<comment type="similarity">
    <text evidence="1 7">Belongs to the RecO family.</text>
</comment>
<sequence length="240" mass="27966">MLQKTRGIALKVTNYAESSVVTQVFTEEFGLQSYLVNGARKPKAKIRANILQPFHVLDMVVYHKDNNSLQRISEARQSPILQEIPYDIVKSSLAMFLNEVLFKVLKQQSEDRYLFQFLVDSIYWLDHSQANLANYHIVFLLKLTEYLGFSPALPVQPLPYFDLEAGLFTHQLPPHMYVLQEPHASMFTYFLSSSYDNSCKLRISGEDRQILLENILNYYRLHLTNFGEVKSLYILEEIFK</sequence>
<organism evidence="9 10">
    <name type="scientific">Rhinopithecimicrobium faecis</name>
    <dbReference type="NCBI Taxonomy" id="2820698"/>
    <lineage>
        <taxon>Bacteria</taxon>
        <taxon>Pseudomonadati</taxon>
        <taxon>Bacteroidota</taxon>
        <taxon>Sphingobacteriia</taxon>
        <taxon>Sphingobacteriales</taxon>
        <taxon>Sphingobacteriaceae</taxon>
        <taxon>Rhinopithecimicrobium</taxon>
    </lineage>
</organism>
<dbReference type="RefSeq" id="WP_353547662.1">
    <property type="nucleotide sequence ID" value="NZ_JAGKSB010000014.1"/>
</dbReference>